<accession>A0A9R1VMY2</accession>
<keyword evidence="2" id="KW-1185">Reference proteome</keyword>
<dbReference type="AlphaFoldDB" id="A0A9R1VMY2"/>
<dbReference type="InterPro" id="IPR044218">
    <property type="entry name" value="SWEETIE"/>
</dbReference>
<evidence type="ECO:0000313" key="1">
    <source>
        <dbReference type="EMBL" id="KAJ0208933.1"/>
    </source>
</evidence>
<gene>
    <name evidence="1" type="ORF">LSAT_V11C400224940</name>
</gene>
<dbReference type="PANTHER" id="PTHR46975">
    <property type="entry name" value="PROTEIN SWEETIE"/>
    <property type="match status" value="1"/>
</dbReference>
<protein>
    <submittedName>
        <fullName evidence="1">Uncharacterized protein</fullName>
    </submittedName>
</protein>
<name>A0A9R1VMY2_LACSA</name>
<dbReference type="EMBL" id="NBSK02000004">
    <property type="protein sequence ID" value="KAJ0208933.1"/>
    <property type="molecule type" value="Genomic_DNA"/>
</dbReference>
<proteinExistence type="predicted"/>
<comment type="caution">
    <text evidence="1">The sequence shown here is derived from an EMBL/GenBank/DDBJ whole genome shotgun (WGS) entry which is preliminary data.</text>
</comment>
<sequence>MSRRVAVVPTLRQVYCPQSGNFLTHKQSVSYQIEKLDESWWNLYDSLWVVISEMHGKGPTCESQRRASSEGLGLLARLGNDMSTARLIYHSHVVCNAGGMALLSLVPSTVHSISSLAKSSIPNLQVWALHGLLLRIEATGLSYVSQVQVVLQQGVGRLINEIVAVLGPELHPGCIFFSRYKSVIAEISTQQETTTLLEDKHTASCYSSYSCQSYHVNSFIKTVSSLRQPTLRHLKVIL</sequence>
<dbReference type="GO" id="GO:0005975">
    <property type="term" value="P:carbohydrate metabolic process"/>
    <property type="evidence" value="ECO:0007669"/>
    <property type="project" value="InterPro"/>
</dbReference>
<evidence type="ECO:0000313" key="2">
    <source>
        <dbReference type="Proteomes" id="UP000235145"/>
    </source>
</evidence>
<organism evidence="1 2">
    <name type="scientific">Lactuca sativa</name>
    <name type="common">Garden lettuce</name>
    <dbReference type="NCBI Taxonomy" id="4236"/>
    <lineage>
        <taxon>Eukaryota</taxon>
        <taxon>Viridiplantae</taxon>
        <taxon>Streptophyta</taxon>
        <taxon>Embryophyta</taxon>
        <taxon>Tracheophyta</taxon>
        <taxon>Spermatophyta</taxon>
        <taxon>Magnoliopsida</taxon>
        <taxon>eudicotyledons</taxon>
        <taxon>Gunneridae</taxon>
        <taxon>Pentapetalae</taxon>
        <taxon>asterids</taxon>
        <taxon>campanulids</taxon>
        <taxon>Asterales</taxon>
        <taxon>Asteraceae</taxon>
        <taxon>Cichorioideae</taxon>
        <taxon>Cichorieae</taxon>
        <taxon>Lactucinae</taxon>
        <taxon>Lactuca</taxon>
    </lineage>
</organism>
<dbReference type="PANTHER" id="PTHR46975:SF2">
    <property type="entry name" value="PROTEIN SWEETIE"/>
    <property type="match status" value="1"/>
</dbReference>
<reference evidence="1 2" key="1">
    <citation type="journal article" date="2017" name="Nat. Commun.">
        <title>Genome assembly with in vitro proximity ligation data and whole-genome triplication in lettuce.</title>
        <authorList>
            <person name="Reyes-Chin-Wo S."/>
            <person name="Wang Z."/>
            <person name="Yang X."/>
            <person name="Kozik A."/>
            <person name="Arikit S."/>
            <person name="Song C."/>
            <person name="Xia L."/>
            <person name="Froenicke L."/>
            <person name="Lavelle D.O."/>
            <person name="Truco M.J."/>
            <person name="Xia R."/>
            <person name="Zhu S."/>
            <person name="Xu C."/>
            <person name="Xu H."/>
            <person name="Xu X."/>
            <person name="Cox K."/>
            <person name="Korf I."/>
            <person name="Meyers B.C."/>
            <person name="Michelmore R.W."/>
        </authorList>
    </citation>
    <scope>NUCLEOTIDE SEQUENCE [LARGE SCALE GENOMIC DNA]</scope>
    <source>
        <strain evidence="2">cv. Salinas</strain>
        <tissue evidence="1">Seedlings</tissue>
    </source>
</reference>
<dbReference type="Proteomes" id="UP000235145">
    <property type="component" value="Unassembled WGS sequence"/>
</dbReference>